<gene>
    <name evidence="1" type="ORF">C446_06950</name>
</gene>
<dbReference type="PATRIC" id="fig|1227454.3.peg.1396"/>
<proteinExistence type="predicted"/>
<reference evidence="1 2" key="1">
    <citation type="journal article" date="2014" name="PLoS Genet.">
        <title>Phylogenetically driven sequencing of extremely halophilic archaea reveals strategies for static and dynamic osmo-response.</title>
        <authorList>
            <person name="Becker E.A."/>
            <person name="Seitzer P.M."/>
            <person name="Tritt A."/>
            <person name="Larsen D."/>
            <person name="Krusor M."/>
            <person name="Yao A.I."/>
            <person name="Wu D."/>
            <person name="Madern D."/>
            <person name="Eisen J.A."/>
            <person name="Darling A.E."/>
            <person name="Facciotti M.T."/>
        </authorList>
    </citation>
    <scope>NUCLEOTIDE SEQUENCE [LARGE SCALE GENOMIC DNA]</scope>
    <source>
        <strain evidence="1 2">JCM 10879</strain>
    </source>
</reference>
<evidence type="ECO:0000313" key="1">
    <source>
        <dbReference type="EMBL" id="EMA40895.1"/>
    </source>
</evidence>
<protein>
    <recommendedName>
        <fullName evidence="3">Sulfur carrier protein ThiS</fullName>
    </recommendedName>
</protein>
<dbReference type="SUPFAM" id="SSF54285">
    <property type="entry name" value="MoaD/ThiS"/>
    <property type="match status" value="1"/>
</dbReference>
<dbReference type="eggNOG" id="arCOG00535">
    <property type="taxonomic scope" value="Archaea"/>
</dbReference>
<dbReference type="Gene3D" id="4.10.410.50">
    <property type="match status" value="1"/>
</dbReference>
<dbReference type="InterPro" id="IPR053833">
    <property type="entry name" value="SAMP2"/>
</dbReference>
<accession>M0M915</accession>
<keyword evidence="2" id="KW-1185">Reference proteome</keyword>
<evidence type="ECO:0000313" key="2">
    <source>
        <dbReference type="Proteomes" id="UP000011607"/>
    </source>
</evidence>
<organism evidence="1 2">
    <name type="scientific">Halobiforma nitratireducens JCM 10879</name>
    <dbReference type="NCBI Taxonomy" id="1227454"/>
    <lineage>
        <taxon>Archaea</taxon>
        <taxon>Methanobacteriati</taxon>
        <taxon>Methanobacteriota</taxon>
        <taxon>Stenosarchaea group</taxon>
        <taxon>Halobacteria</taxon>
        <taxon>Halobacteriales</taxon>
        <taxon>Natrialbaceae</taxon>
        <taxon>Halobiforma</taxon>
    </lineage>
</organism>
<dbReference type="RefSeq" id="WP_006672331.1">
    <property type="nucleotide sequence ID" value="NZ_AOMA01000070.1"/>
</dbReference>
<dbReference type="InterPro" id="IPR053752">
    <property type="entry name" value="SAM_domain_containing"/>
</dbReference>
<dbReference type="AlphaFoldDB" id="M0M915"/>
<evidence type="ECO:0008006" key="3">
    <source>
        <dbReference type="Google" id="ProtNLM"/>
    </source>
</evidence>
<comment type="caution">
    <text evidence="1">The sequence shown here is derived from an EMBL/GenBank/DDBJ whole genome shotgun (WGS) entry which is preliminary data.</text>
</comment>
<dbReference type="NCBIfam" id="NF041919">
    <property type="entry name" value="SAMP2"/>
    <property type="match status" value="1"/>
</dbReference>
<dbReference type="InterPro" id="IPR016155">
    <property type="entry name" value="Mopterin_synth/thiamin_S_b"/>
</dbReference>
<dbReference type="Proteomes" id="UP000011607">
    <property type="component" value="Unassembled WGS sequence"/>
</dbReference>
<dbReference type="OrthoDB" id="104640at2157"/>
<dbReference type="STRING" id="1227454.C446_06950"/>
<dbReference type="InterPro" id="IPR053834">
    <property type="entry name" value="SAMP2_halobacteria"/>
</dbReference>
<name>M0M915_9EURY</name>
<dbReference type="Pfam" id="PF21965">
    <property type="entry name" value="SAMP2"/>
    <property type="match status" value="1"/>
</dbReference>
<sequence>MRVTVDVKGERSHEIDLEKLDTDRRADPTYADLLGEVDLSPHEVSVLVDGRPVPEDQPVESDEVTVLRLIKGGRQ</sequence>
<dbReference type="EMBL" id="AOMA01000070">
    <property type="protein sequence ID" value="EMA40895.1"/>
    <property type="molecule type" value="Genomic_DNA"/>
</dbReference>